<evidence type="ECO:0000256" key="2">
    <source>
        <dbReference type="SAM" id="Phobius"/>
    </source>
</evidence>
<feature type="region of interest" description="Disordered" evidence="1">
    <location>
        <begin position="243"/>
        <end position="263"/>
    </location>
</feature>
<feature type="compositionally biased region" description="Pro residues" evidence="1">
    <location>
        <begin position="95"/>
        <end position="105"/>
    </location>
</feature>
<dbReference type="Proteomes" id="UP000234331">
    <property type="component" value="Unassembled WGS sequence"/>
</dbReference>
<dbReference type="AlphaFoldDB" id="A0A2I2KN68"/>
<dbReference type="EMBL" id="FZMO01000080">
    <property type="protein sequence ID" value="SNQ47117.1"/>
    <property type="molecule type" value="Genomic_DNA"/>
</dbReference>
<feature type="region of interest" description="Disordered" evidence="1">
    <location>
        <begin position="1"/>
        <end position="26"/>
    </location>
</feature>
<keyword evidence="2" id="KW-1133">Transmembrane helix</keyword>
<dbReference type="OrthoDB" id="9810131at2"/>
<feature type="compositionally biased region" description="Basic and acidic residues" evidence="1">
    <location>
        <begin position="153"/>
        <end position="166"/>
    </location>
</feature>
<accession>A0A2I2KN68</accession>
<feature type="compositionally biased region" description="Low complexity" evidence="1">
    <location>
        <begin position="106"/>
        <end position="119"/>
    </location>
</feature>
<keyword evidence="4" id="KW-1185">Reference proteome</keyword>
<protein>
    <submittedName>
        <fullName evidence="3">Uncharacterized protein</fullName>
    </submittedName>
</protein>
<keyword evidence="2" id="KW-0472">Membrane</keyword>
<proteinExistence type="predicted"/>
<evidence type="ECO:0000256" key="1">
    <source>
        <dbReference type="SAM" id="MobiDB-lite"/>
    </source>
</evidence>
<gene>
    <name evidence="3" type="ORF">FRACA_1700009</name>
</gene>
<evidence type="ECO:0000313" key="4">
    <source>
        <dbReference type="Proteomes" id="UP000234331"/>
    </source>
</evidence>
<feature type="compositionally biased region" description="Basic and acidic residues" evidence="1">
    <location>
        <begin position="1"/>
        <end position="10"/>
    </location>
</feature>
<evidence type="ECO:0000313" key="3">
    <source>
        <dbReference type="EMBL" id="SNQ47117.1"/>
    </source>
</evidence>
<sequence>MTFHDPEDGPVHTSPPPVPPSQRWPALAGWTRPRRALAAVVAGVGLAVAVIGLLTGGHSAPAAHALGWLALYVLGVVLIPLTRLVLTIADAASPPSDPASPPSGATPPQRQRQRQTGQASPPGQPAIHRTSTVAEAPTSPTSPTASTASTAPADREREHVRPDRTTSDPGDGNIREQPWLPQREDDAATGTAGPPRPRPSAPPDRGWRLLDDPICPRCGTDQAIIADYYCDHCDHEWTIEPGEPWPDLVIDPDSTVPPVASRP</sequence>
<dbReference type="RefSeq" id="WP_133150611.1">
    <property type="nucleotide sequence ID" value="NZ_FZMO01000080.1"/>
</dbReference>
<name>A0A2I2KN68_9ACTN</name>
<reference evidence="3 4" key="1">
    <citation type="submission" date="2017-06" db="EMBL/GenBank/DDBJ databases">
        <authorList>
            <person name="Kim H.J."/>
            <person name="Triplett B.A."/>
        </authorList>
    </citation>
    <scope>NUCLEOTIDE SEQUENCE [LARGE SCALE GENOMIC DNA]</scope>
    <source>
        <strain evidence="3">FRACA_ARgP5</strain>
    </source>
</reference>
<keyword evidence="2" id="KW-0812">Transmembrane</keyword>
<organism evidence="3 4">
    <name type="scientific">Frankia canadensis</name>
    <dbReference type="NCBI Taxonomy" id="1836972"/>
    <lineage>
        <taxon>Bacteria</taxon>
        <taxon>Bacillati</taxon>
        <taxon>Actinomycetota</taxon>
        <taxon>Actinomycetes</taxon>
        <taxon>Frankiales</taxon>
        <taxon>Frankiaceae</taxon>
        <taxon>Frankia</taxon>
    </lineage>
</organism>
<feature type="region of interest" description="Disordered" evidence="1">
    <location>
        <begin position="93"/>
        <end position="208"/>
    </location>
</feature>
<feature type="transmembrane region" description="Helical" evidence="2">
    <location>
        <begin position="66"/>
        <end position="86"/>
    </location>
</feature>
<feature type="compositionally biased region" description="Pro residues" evidence="1">
    <location>
        <begin position="13"/>
        <end position="22"/>
    </location>
</feature>
<feature type="compositionally biased region" description="Low complexity" evidence="1">
    <location>
        <begin position="130"/>
        <end position="152"/>
    </location>
</feature>
<feature type="transmembrane region" description="Helical" evidence="2">
    <location>
        <begin position="36"/>
        <end position="54"/>
    </location>
</feature>